<comment type="subunit">
    <text evidence="2">Component of the EKC/KEOPS complex composed of at least BUD32, CGI121, GON7, KAE1 and PCC1; the whole complex dimerizes.</text>
</comment>
<evidence type="ECO:0000256" key="1">
    <source>
        <dbReference type="ARBA" id="ARBA00003747"/>
    </source>
</evidence>
<dbReference type="PANTHER" id="PTHR38248:SF2">
    <property type="entry name" value="FUNK1 11"/>
    <property type="match status" value="1"/>
</dbReference>
<dbReference type="InterPro" id="IPR040976">
    <property type="entry name" value="Pkinase_fungal"/>
</dbReference>
<dbReference type="GO" id="GO:0004674">
    <property type="term" value="F:protein serine/threonine kinase activity"/>
    <property type="evidence" value="ECO:0007669"/>
    <property type="project" value="UniProtKB-EC"/>
</dbReference>
<evidence type="ECO:0000256" key="3">
    <source>
        <dbReference type="ARBA" id="ARBA00012513"/>
    </source>
</evidence>
<dbReference type="InterPro" id="IPR000719">
    <property type="entry name" value="Prot_kinase_dom"/>
</dbReference>
<dbReference type="EC" id="2.7.11.1" evidence="3"/>
<dbReference type="Pfam" id="PF17667">
    <property type="entry name" value="Pkinase_fungal"/>
    <property type="match status" value="1"/>
</dbReference>
<protein>
    <recommendedName>
        <fullName evidence="5">EKC/KEOPS complex subunit BUD32</fullName>
        <ecNumber evidence="3">2.7.11.1</ecNumber>
    </recommendedName>
    <alternativeName>
        <fullName evidence="6 7">Atypical Serine/threonine protein kinase BUD32</fullName>
    </alternativeName>
    <alternativeName>
        <fullName evidence="4">EKC/KEOPS complex subunit bud32</fullName>
    </alternativeName>
</protein>
<gene>
    <name evidence="11" type="ORF">BGT96224V316_LOCUS7587</name>
</gene>
<dbReference type="InterPro" id="IPR011009">
    <property type="entry name" value="Kinase-like_dom_sf"/>
</dbReference>
<sequence length="95" mass="10665">EFLSGLLDAIIGHRGLYLFTGILHGDISESNIILTMQDELGLIYGNLIDLDMSMYVAAHNEAKSLTCTMKFMAIKVWQNIALEPGIMTKSYRRDL</sequence>
<dbReference type="PROSITE" id="PS50011">
    <property type="entry name" value="PROTEIN_KINASE_DOM"/>
    <property type="match status" value="1"/>
</dbReference>
<evidence type="ECO:0000256" key="6">
    <source>
        <dbReference type="ARBA" id="ARBA00030980"/>
    </source>
</evidence>
<dbReference type="PANTHER" id="PTHR38248">
    <property type="entry name" value="FUNK1 6"/>
    <property type="match status" value="1"/>
</dbReference>
<evidence type="ECO:0000256" key="9">
    <source>
        <dbReference type="ARBA" id="ARBA00048679"/>
    </source>
</evidence>
<evidence type="ECO:0000313" key="11">
    <source>
        <dbReference type="EMBL" id="VDB93997.1"/>
    </source>
</evidence>
<evidence type="ECO:0000256" key="7">
    <source>
        <dbReference type="ARBA" id="ARBA00033194"/>
    </source>
</evidence>
<accession>A0A9X9MNF4</accession>
<dbReference type="PROSITE" id="PS00109">
    <property type="entry name" value="PROTEIN_KINASE_TYR"/>
    <property type="match status" value="1"/>
</dbReference>
<evidence type="ECO:0000256" key="2">
    <source>
        <dbReference type="ARBA" id="ARBA00011534"/>
    </source>
</evidence>
<evidence type="ECO:0000259" key="10">
    <source>
        <dbReference type="PROSITE" id="PS50011"/>
    </source>
</evidence>
<dbReference type="Proteomes" id="UP000324639">
    <property type="component" value="Chromosome Bgt_-09"/>
</dbReference>
<evidence type="ECO:0000313" key="12">
    <source>
        <dbReference type="Proteomes" id="UP000324639"/>
    </source>
</evidence>
<dbReference type="AlphaFoldDB" id="A0A9X9MNF4"/>
<feature type="non-terminal residue" evidence="11">
    <location>
        <position position="1"/>
    </location>
</feature>
<feature type="domain" description="Protein kinase" evidence="10">
    <location>
        <begin position="1"/>
        <end position="95"/>
    </location>
</feature>
<comment type="catalytic activity">
    <reaction evidence="9">
        <text>L-seryl-[protein] + ATP = O-phospho-L-seryl-[protein] + ADP + H(+)</text>
        <dbReference type="Rhea" id="RHEA:17989"/>
        <dbReference type="Rhea" id="RHEA-COMP:9863"/>
        <dbReference type="Rhea" id="RHEA-COMP:11604"/>
        <dbReference type="ChEBI" id="CHEBI:15378"/>
        <dbReference type="ChEBI" id="CHEBI:29999"/>
        <dbReference type="ChEBI" id="CHEBI:30616"/>
        <dbReference type="ChEBI" id="CHEBI:83421"/>
        <dbReference type="ChEBI" id="CHEBI:456216"/>
        <dbReference type="EC" id="2.7.11.1"/>
    </reaction>
</comment>
<dbReference type="EMBL" id="LR026992">
    <property type="protein sequence ID" value="VDB93997.1"/>
    <property type="molecule type" value="Genomic_DNA"/>
</dbReference>
<comment type="function">
    <text evidence="1">Component of the EKC/KEOPS complex that is required for the formation of a threonylcarbamoyl group on adenosine at position 37 (t(6)A37) in tRNAs that read codons beginning with adenine. The complex is probably involved in the transfer of the threonylcarbamoyl moiety of threonylcarbamoyl-AMP (TC-AMP) to the N6 group of A37. BUD32 has ATPase activity in the context of the EKC/KEOPS complex and likely plays a supporting role to the catalytic subunit KAE1. The EKC/KEOPS complex also promotes both telomere uncapping and telomere elongation. The complex is required for efficient recruitment of transcriptional coactivators.</text>
</comment>
<evidence type="ECO:0000256" key="5">
    <source>
        <dbReference type="ARBA" id="ARBA00019973"/>
    </source>
</evidence>
<dbReference type="GO" id="GO:0005524">
    <property type="term" value="F:ATP binding"/>
    <property type="evidence" value="ECO:0007669"/>
    <property type="project" value="InterPro"/>
</dbReference>
<comment type="catalytic activity">
    <reaction evidence="8">
        <text>L-threonyl-[protein] + ATP = O-phospho-L-threonyl-[protein] + ADP + H(+)</text>
        <dbReference type="Rhea" id="RHEA:46608"/>
        <dbReference type="Rhea" id="RHEA-COMP:11060"/>
        <dbReference type="Rhea" id="RHEA-COMP:11605"/>
        <dbReference type="ChEBI" id="CHEBI:15378"/>
        <dbReference type="ChEBI" id="CHEBI:30013"/>
        <dbReference type="ChEBI" id="CHEBI:30616"/>
        <dbReference type="ChEBI" id="CHEBI:61977"/>
        <dbReference type="ChEBI" id="CHEBI:456216"/>
        <dbReference type="EC" id="2.7.11.1"/>
    </reaction>
</comment>
<keyword evidence="12" id="KW-1185">Reference proteome</keyword>
<name>A0A9X9MNF4_BLUGR</name>
<evidence type="ECO:0000256" key="4">
    <source>
        <dbReference type="ARBA" id="ARBA00013948"/>
    </source>
</evidence>
<proteinExistence type="predicted"/>
<dbReference type="InterPro" id="IPR008266">
    <property type="entry name" value="Tyr_kinase_AS"/>
</dbReference>
<reference evidence="11 12" key="1">
    <citation type="submission" date="2018-08" db="EMBL/GenBank/DDBJ databases">
        <authorList>
            <person name="Muller C M."/>
        </authorList>
    </citation>
    <scope>NUCLEOTIDE SEQUENCE [LARGE SCALE GENOMIC DNA]</scope>
</reference>
<evidence type="ECO:0000256" key="8">
    <source>
        <dbReference type="ARBA" id="ARBA00047899"/>
    </source>
</evidence>
<organism evidence="11 12">
    <name type="scientific">Blumeria graminis f. sp. tritici</name>
    <dbReference type="NCBI Taxonomy" id="62690"/>
    <lineage>
        <taxon>Eukaryota</taxon>
        <taxon>Fungi</taxon>
        <taxon>Dikarya</taxon>
        <taxon>Ascomycota</taxon>
        <taxon>Pezizomycotina</taxon>
        <taxon>Leotiomycetes</taxon>
        <taxon>Erysiphales</taxon>
        <taxon>Erysiphaceae</taxon>
        <taxon>Blumeria</taxon>
    </lineage>
</organism>
<dbReference type="SUPFAM" id="SSF56112">
    <property type="entry name" value="Protein kinase-like (PK-like)"/>
    <property type="match status" value="1"/>
</dbReference>